<sequence length="313" mass="32647">MTIDASLDAPWTDLWYASADGLKLHARDYGPRDAAAPPVVCLPGLARSAGDFHELASALATADGGPRRVLALDYRGRGRSDYDPNPRNYDLPVESADILALLAAAGLAGAVFVGTSRGGMHVMLLAATHKDVLAGAVLNDIGPVIEMTGLMRIKGYVGQMPTPKTYEEAAALLQGIAGPGFPAFGAADWARLAARSFIERGGALVADHDPALTASLEALAPDKPLPPLWPFFDALKDVPLMLIRGEHSDILSAQTLAAMAERRPDADVLTVAGQGHAPVLWEAEVVGRVVGFVEGIAAEVPRGPEGTIAGVEG</sequence>
<organism evidence="2 3">
    <name type="scientific">Labrys wisconsinensis</name>
    <dbReference type="NCBI Taxonomy" id="425677"/>
    <lineage>
        <taxon>Bacteria</taxon>
        <taxon>Pseudomonadati</taxon>
        <taxon>Pseudomonadota</taxon>
        <taxon>Alphaproteobacteria</taxon>
        <taxon>Hyphomicrobiales</taxon>
        <taxon>Xanthobacteraceae</taxon>
        <taxon>Labrys</taxon>
    </lineage>
</organism>
<dbReference type="InterPro" id="IPR029058">
    <property type="entry name" value="AB_hydrolase_fold"/>
</dbReference>
<dbReference type="InterPro" id="IPR050228">
    <property type="entry name" value="Carboxylesterase_BioH"/>
</dbReference>
<dbReference type="Gene3D" id="3.40.50.1820">
    <property type="entry name" value="alpha/beta hydrolase"/>
    <property type="match status" value="1"/>
</dbReference>
<proteinExistence type="predicted"/>
<accession>A0ABU0J926</accession>
<dbReference type="EMBL" id="JAUSVX010000007">
    <property type="protein sequence ID" value="MDQ0470780.1"/>
    <property type="molecule type" value="Genomic_DNA"/>
</dbReference>
<dbReference type="InterPro" id="IPR000073">
    <property type="entry name" value="AB_hydrolase_1"/>
</dbReference>
<dbReference type="RefSeq" id="WP_307275035.1">
    <property type="nucleotide sequence ID" value="NZ_JAUSVX010000007.1"/>
</dbReference>
<reference evidence="2 3" key="1">
    <citation type="submission" date="2023-07" db="EMBL/GenBank/DDBJ databases">
        <title>Genomic Encyclopedia of Type Strains, Phase IV (KMG-IV): sequencing the most valuable type-strain genomes for metagenomic binning, comparative biology and taxonomic classification.</title>
        <authorList>
            <person name="Goeker M."/>
        </authorList>
    </citation>
    <scope>NUCLEOTIDE SEQUENCE [LARGE SCALE GENOMIC DNA]</scope>
    <source>
        <strain evidence="2 3">DSM 19619</strain>
    </source>
</reference>
<comment type="caution">
    <text evidence="2">The sequence shown here is derived from an EMBL/GenBank/DDBJ whole genome shotgun (WGS) entry which is preliminary data.</text>
</comment>
<feature type="domain" description="AB hydrolase-1" evidence="1">
    <location>
        <begin position="37"/>
        <end position="282"/>
    </location>
</feature>
<dbReference type="PANTHER" id="PTHR43194">
    <property type="entry name" value="HYDROLASE ALPHA/BETA FOLD FAMILY"/>
    <property type="match status" value="1"/>
</dbReference>
<evidence type="ECO:0000313" key="3">
    <source>
        <dbReference type="Proteomes" id="UP001242480"/>
    </source>
</evidence>
<dbReference type="PANTHER" id="PTHR43194:SF2">
    <property type="entry name" value="PEROXISOMAL MEMBRANE PROTEIN LPX1"/>
    <property type="match status" value="1"/>
</dbReference>
<evidence type="ECO:0000313" key="2">
    <source>
        <dbReference type="EMBL" id="MDQ0470780.1"/>
    </source>
</evidence>
<gene>
    <name evidence="2" type="ORF">QO011_003799</name>
</gene>
<dbReference type="Pfam" id="PF00561">
    <property type="entry name" value="Abhydrolase_1"/>
    <property type="match status" value="1"/>
</dbReference>
<name>A0ABU0J926_9HYPH</name>
<keyword evidence="3" id="KW-1185">Reference proteome</keyword>
<dbReference type="SUPFAM" id="SSF53474">
    <property type="entry name" value="alpha/beta-Hydrolases"/>
    <property type="match status" value="1"/>
</dbReference>
<evidence type="ECO:0000259" key="1">
    <source>
        <dbReference type="Pfam" id="PF00561"/>
    </source>
</evidence>
<dbReference type="Proteomes" id="UP001242480">
    <property type="component" value="Unassembled WGS sequence"/>
</dbReference>
<protein>
    <submittedName>
        <fullName evidence="2">Pimeloyl-ACP methyl ester carboxylesterase</fullName>
    </submittedName>
</protein>